<evidence type="ECO:0000313" key="3">
    <source>
        <dbReference type="Proteomes" id="UP000243904"/>
    </source>
</evidence>
<dbReference type="PANTHER" id="PTHR36920">
    <property type="match status" value="1"/>
</dbReference>
<proteinExistence type="inferred from homology"/>
<sequence length="336" mass="36092">MVGTARRASLPTLRYPGHFQPLAILRQCAHAALIRFSFASGVRNAERPLCVGGATVARIRTKRTGDLIERNFSDRQVSLCESQPVRNRSYWQLLGTFMKIKTRTAVSSLALAAGLLGFAAAGSAADLPAAAPYVKAPAVEAWNPWMIRLRALGVITRDSGSVDQVPGSGVKTSDAVIPELDISYFFTRNIAAELILGATRHDVTGTGVPATAGLDVGKAWLLPPTLTLQYHFTEFGAFKPYIGAGVNYTVFFSQSAGNAFNNAGTIVTSSDLHNTAAPVAQIGFDYMIDQHVGLNVDIKKIWLRPDWSGTLAGTLPVTGKVNLDPWLIGTGITYKF</sequence>
<dbReference type="AlphaFoldDB" id="A0A1H1TUN2"/>
<dbReference type="GO" id="GO:0055085">
    <property type="term" value="P:transmembrane transport"/>
    <property type="evidence" value="ECO:0007669"/>
    <property type="project" value="TreeGrafter"/>
</dbReference>
<dbReference type="Proteomes" id="UP000243904">
    <property type="component" value="Chromosome I"/>
</dbReference>
<dbReference type="Gene3D" id="2.40.160.20">
    <property type="match status" value="1"/>
</dbReference>
<protein>
    <submittedName>
        <fullName evidence="2">Outer membrane protein</fullName>
    </submittedName>
</protein>
<dbReference type="Pfam" id="PF03922">
    <property type="entry name" value="OmpW"/>
    <property type="match status" value="1"/>
</dbReference>
<keyword evidence="3" id="KW-1185">Reference proteome</keyword>
<dbReference type="InterPro" id="IPR011250">
    <property type="entry name" value="OMP/PagP_B-barrel"/>
</dbReference>
<accession>A0A1H1TUN2</accession>
<gene>
    <name evidence="2" type="ORF">SAMN05444158_2683</name>
</gene>
<dbReference type="SUPFAM" id="SSF56925">
    <property type="entry name" value="OMPA-like"/>
    <property type="match status" value="1"/>
</dbReference>
<organism evidence="2 3">
    <name type="scientific">Bradyrhizobium canariense</name>
    <dbReference type="NCBI Taxonomy" id="255045"/>
    <lineage>
        <taxon>Bacteria</taxon>
        <taxon>Pseudomonadati</taxon>
        <taxon>Pseudomonadota</taxon>
        <taxon>Alphaproteobacteria</taxon>
        <taxon>Hyphomicrobiales</taxon>
        <taxon>Nitrobacteraceae</taxon>
        <taxon>Bradyrhizobium</taxon>
    </lineage>
</organism>
<reference evidence="3" key="1">
    <citation type="submission" date="2016-10" db="EMBL/GenBank/DDBJ databases">
        <authorList>
            <person name="Varghese N."/>
            <person name="Submissions S."/>
        </authorList>
    </citation>
    <scope>NUCLEOTIDE SEQUENCE [LARGE SCALE GENOMIC DNA]</scope>
    <source>
        <strain evidence="3">GAS369</strain>
    </source>
</reference>
<comment type="similarity">
    <text evidence="1">Belongs to the OmpW/AlkL family.</text>
</comment>
<evidence type="ECO:0000256" key="1">
    <source>
        <dbReference type="ARBA" id="ARBA00009330"/>
    </source>
</evidence>
<dbReference type="PANTHER" id="PTHR36920:SF1">
    <property type="entry name" value="OUTER MEMBRANE PROTEIN W"/>
    <property type="match status" value="1"/>
</dbReference>
<evidence type="ECO:0000313" key="2">
    <source>
        <dbReference type="EMBL" id="SDS63636.1"/>
    </source>
</evidence>
<dbReference type="GO" id="GO:0019867">
    <property type="term" value="C:outer membrane"/>
    <property type="evidence" value="ECO:0007669"/>
    <property type="project" value="InterPro"/>
</dbReference>
<dbReference type="InterPro" id="IPR005618">
    <property type="entry name" value="OMPW"/>
</dbReference>
<name>A0A1H1TUN2_9BRAD</name>
<dbReference type="EMBL" id="LT629750">
    <property type="protein sequence ID" value="SDS63636.1"/>
    <property type="molecule type" value="Genomic_DNA"/>
</dbReference>